<keyword evidence="2" id="KW-0238">DNA-binding</keyword>
<keyword evidence="6" id="KW-1185">Reference proteome</keyword>
<evidence type="ECO:0000313" key="5">
    <source>
        <dbReference type="EMBL" id="MCK0207421.1"/>
    </source>
</evidence>
<dbReference type="PROSITE" id="PS50949">
    <property type="entry name" value="HTH_GNTR"/>
    <property type="match status" value="1"/>
</dbReference>
<dbReference type="PANTHER" id="PTHR43537">
    <property type="entry name" value="TRANSCRIPTIONAL REGULATOR, GNTR FAMILY"/>
    <property type="match status" value="1"/>
</dbReference>
<dbReference type="Gene3D" id="1.20.120.530">
    <property type="entry name" value="GntR ligand-binding domain-like"/>
    <property type="match status" value="1"/>
</dbReference>
<dbReference type="SUPFAM" id="SSF46785">
    <property type="entry name" value="Winged helix' DNA-binding domain"/>
    <property type="match status" value="1"/>
</dbReference>
<dbReference type="Proteomes" id="UP001202867">
    <property type="component" value="Unassembled WGS sequence"/>
</dbReference>
<evidence type="ECO:0000256" key="2">
    <source>
        <dbReference type="ARBA" id="ARBA00023125"/>
    </source>
</evidence>
<evidence type="ECO:0000256" key="3">
    <source>
        <dbReference type="ARBA" id="ARBA00023163"/>
    </source>
</evidence>
<dbReference type="CDD" id="cd07377">
    <property type="entry name" value="WHTH_GntR"/>
    <property type="match status" value="1"/>
</dbReference>
<accession>A0ABT0DJG3</accession>
<dbReference type="RefSeq" id="WP_247199326.1">
    <property type="nucleotide sequence ID" value="NZ_JALKCG010000001.1"/>
</dbReference>
<evidence type="ECO:0000313" key="6">
    <source>
        <dbReference type="Proteomes" id="UP001202867"/>
    </source>
</evidence>
<dbReference type="PANTHER" id="PTHR43537:SF49">
    <property type="entry name" value="TRANSCRIPTIONAL REGULATORY PROTEIN"/>
    <property type="match status" value="1"/>
</dbReference>
<dbReference type="InterPro" id="IPR036388">
    <property type="entry name" value="WH-like_DNA-bd_sf"/>
</dbReference>
<feature type="domain" description="HTH gntR-type" evidence="4">
    <location>
        <begin position="7"/>
        <end position="74"/>
    </location>
</feature>
<dbReference type="EMBL" id="JALKCG010000001">
    <property type="protein sequence ID" value="MCK0207421.1"/>
    <property type="molecule type" value="Genomic_DNA"/>
</dbReference>
<name>A0ABT0DJG3_9HYPH</name>
<dbReference type="InterPro" id="IPR008920">
    <property type="entry name" value="TF_FadR/GntR_C"/>
</dbReference>
<dbReference type="InterPro" id="IPR036390">
    <property type="entry name" value="WH_DNA-bd_sf"/>
</dbReference>
<dbReference type="SMART" id="SM00895">
    <property type="entry name" value="FCD"/>
    <property type="match status" value="1"/>
</dbReference>
<keyword evidence="1" id="KW-0805">Transcription regulation</keyword>
<dbReference type="Gene3D" id="1.10.10.10">
    <property type="entry name" value="Winged helix-like DNA-binding domain superfamily/Winged helix DNA-binding domain"/>
    <property type="match status" value="1"/>
</dbReference>
<proteinExistence type="predicted"/>
<dbReference type="SMART" id="SM00345">
    <property type="entry name" value="HTH_GNTR"/>
    <property type="match status" value="1"/>
</dbReference>
<evidence type="ECO:0000259" key="4">
    <source>
        <dbReference type="PROSITE" id="PS50949"/>
    </source>
</evidence>
<keyword evidence="3" id="KW-0804">Transcription</keyword>
<comment type="caution">
    <text evidence="5">The sequence shown here is derived from an EMBL/GenBank/DDBJ whole genome shotgun (WGS) entry which is preliminary data.</text>
</comment>
<gene>
    <name evidence="5" type="ORF">MWN33_05165</name>
</gene>
<dbReference type="Pfam" id="PF07729">
    <property type="entry name" value="FCD"/>
    <property type="match status" value="1"/>
</dbReference>
<dbReference type="Pfam" id="PF00392">
    <property type="entry name" value="GntR"/>
    <property type="match status" value="1"/>
</dbReference>
<organism evidence="5 6">
    <name type="scientific">Ancylobacter koreensis</name>
    <dbReference type="NCBI Taxonomy" id="266121"/>
    <lineage>
        <taxon>Bacteria</taxon>
        <taxon>Pseudomonadati</taxon>
        <taxon>Pseudomonadota</taxon>
        <taxon>Alphaproteobacteria</taxon>
        <taxon>Hyphomicrobiales</taxon>
        <taxon>Xanthobacteraceae</taxon>
        <taxon>Ancylobacter</taxon>
    </lineage>
</organism>
<dbReference type="InterPro" id="IPR011711">
    <property type="entry name" value="GntR_C"/>
</dbReference>
<reference evidence="6" key="1">
    <citation type="submission" date="2023-07" db="EMBL/GenBank/DDBJ databases">
        <title>Ancylobacter moscoviensis sp. nov., facultatively methylotrophic bacteria from activated sludge and the reclassification of Starkeya novella (Starkey 1934) Kelly et al. 2000 as Ancylobacter novellus comb. nov., Starkeya koreensis Im et al. 2006 as Ancylobacter koreensis comb.nov., Angulomicrobium tetraedrale Vasil'eva et al. 1986 as Ancylobacter tetraedralis comb. nov., Angulomicrobium amanitiforme Fritz et al. 2004 as Ancylobacter amanitiformis comb. nov. and Methylorhabdus multivorans Doronina et al. 1996 as Ancylobacter multivorans comb. nov. and emended description of the genus Ancylobacter.</title>
        <authorList>
            <person name="Doronina N."/>
            <person name="Chemodurova A."/>
            <person name="Grouzdev D."/>
            <person name="Koziaeva V."/>
            <person name="Shi W."/>
            <person name="Wu L."/>
            <person name="Kaparullina E."/>
        </authorList>
    </citation>
    <scope>NUCLEOTIDE SEQUENCE [LARGE SCALE GENOMIC DNA]</scope>
    <source>
        <strain evidence="6">Jip08</strain>
    </source>
</reference>
<dbReference type="InterPro" id="IPR000524">
    <property type="entry name" value="Tscrpt_reg_HTH_GntR"/>
</dbReference>
<sequence length="246" mass="27850">MLTPDNTTRSDRIFRELEFEIVSGKLPMGTKLGEETLAARFGVSRGPLREALRRLEGGSLVVRLPHLGVRVVELSNSDLAEIYEIREVLEGLAARLAAERMSEEELVRLKALLQDHLDLASHEGRIYPQAFGDEDIHYRIAKGAGSYLLKRLLCGDLYSLIRLCRYRTTGPDQVPAYRDHIRIIEAICERDGQMAEILMRRHIVAARNRLVHTEGEEQVPAGGARVPAMLRDLKEMVDVLQKRTDM</sequence>
<evidence type="ECO:0000256" key="1">
    <source>
        <dbReference type="ARBA" id="ARBA00023015"/>
    </source>
</evidence>
<protein>
    <submittedName>
        <fullName evidence="5">GntR family transcriptional regulator</fullName>
    </submittedName>
</protein>
<dbReference type="SUPFAM" id="SSF48008">
    <property type="entry name" value="GntR ligand-binding domain-like"/>
    <property type="match status" value="1"/>
</dbReference>